<evidence type="ECO:0000313" key="4">
    <source>
        <dbReference type="EMBL" id="KAE8362118.1"/>
    </source>
</evidence>
<gene>
    <name evidence="4" type="ORF">BDV27DRAFT_132066</name>
</gene>
<dbReference type="AlphaFoldDB" id="A0A5N6ZXL5"/>
<dbReference type="CDD" id="cd05251">
    <property type="entry name" value="NmrA_like_SDR_a"/>
    <property type="match status" value="1"/>
</dbReference>
<dbReference type="PANTHER" id="PTHR42748:SF31">
    <property type="entry name" value="NMRA-LIKE DOMAIN-CONTAINING PROTEIN-RELATED"/>
    <property type="match status" value="1"/>
</dbReference>
<organism evidence="4 5">
    <name type="scientific">Aspergillus caelatus</name>
    <dbReference type="NCBI Taxonomy" id="61420"/>
    <lineage>
        <taxon>Eukaryota</taxon>
        <taxon>Fungi</taxon>
        <taxon>Dikarya</taxon>
        <taxon>Ascomycota</taxon>
        <taxon>Pezizomycotina</taxon>
        <taxon>Eurotiomycetes</taxon>
        <taxon>Eurotiomycetidae</taxon>
        <taxon>Eurotiales</taxon>
        <taxon>Aspergillaceae</taxon>
        <taxon>Aspergillus</taxon>
        <taxon>Aspergillus subgen. Circumdati</taxon>
    </lineage>
</organism>
<comment type="similarity">
    <text evidence="1">Belongs to the NmrA-type oxidoreductase family.</text>
</comment>
<keyword evidence="2" id="KW-0521">NADP</keyword>
<reference evidence="4 5" key="1">
    <citation type="submission" date="2019-04" db="EMBL/GenBank/DDBJ databases">
        <title>Friends and foes A comparative genomics studyof 23 Aspergillus species from section Flavi.</title>
        <authorList>
            <consortium name="DOE Joint Genome Institute"/>
            <person name="Kjaerbolling I."/>
            <person name="Vesth T."/>
            <person name="Frisvad J.C."/>
            <person name="Nybo J.L."/>
            <person name="Theobald S."/>
            <person name="Kildgaard S."/>
            <person name="Isbrandt T."/>
            <person name="Kuo A."/>
            <person name="Sato A."/>
            <person name="Lyhne E.K."/>
            <person name="Kogle M.E."/>
            <person name="Wiebenga A."/>
            <person name="Kun R.S."/>
            <person name="Lubbers R.J."/>
            <person name="Makela M.R."/>
            <person name="Barry K."/>
            <person name="Chovatia M."/>
            <person name="Clum A."/>
            <person name="Daum C."/>
            <person name="Haridas S."/>
            <person name="He G."/>
            <person name="LaButti K."/>
            <person name="Lipzen A."/>
            <person name="Mondo S."/>
            <person name="Riley R."/>
            <person name="Salamov A."/>
            <person name="Simmons B.A."/>
            <person name="Magnuson J.K."/>
            <person name="Henrissat B."/>
            <person name="Mortensen U.H."/>
            <person name="Larsen T.O."/>
            <person name="Devries R.P."/>
            <person name="Grigoriev I.V."/>
            <person name="Machida M."/>
            <person name="Baker S.E."/>
            <person name="Andersen M.R."/>
        </authorList>
    </citation>
    <scope>NUCLEOTIDE SEQUENCE [LARGE SCALE GENOMIC DNA]</scope>
    <source>
        <strain evidence="4 5">CBS 763.97</strain>
    </source>
</reference>
<evidence type="ECO:0000256" key="1">
    <source>
        <dbReference type="ARBA" id="ARBA00006328"/>
    </source>
</evidence>
<dbReference type="InterPro" id="IPR008030">
    <property type="entry name" value="NmrA-like"/>
</dbReference>
<name>A0A5N6ZXL5_9EURO</name>
<keyword evidence="5" id="KW-1185">Reference proteome</keyword>
<proteinExistence type="inferred from homology"/>
<evidence type="ECO:0000256" key="2">
    <source>
        <dbReference type="ARBA" id="ARBA00022857"/>
    </source>
</evidence>
<dbReference type="SUPFAM" id="SSF51735">
    <property type="entry name" value="NAD(P)-binding Rossmann-fold domains"/>
    <property type="match status" value="1"/>
</dbReference>
<dbReference type="Pfam" id="PF05368">
    <property type="entry name" value="NmrA"/>
    <property type="match status" value="1"/>
</dbReference>
<dbReference type="GO" id="GO:0005634">
    <property type="term" value="C:nucleus"/>
    <property type="evidence" value="ECO:0007669"/>
    <property type="project" value="TreeGrafter"/>
</dbReference>
<accession>A0A5N6ZXL5</accession>
<dbReference type="EMBL" id="ML737714">
    <property type="protein sequence ID" value="KAE8362118.1"/>
    <property type="molecule type" value="Genomic_DNA"/>
</dbReference>
<dbReference type="Proteomes" id="UP000326268">
    <property type="component" value="Unassembled WGS sequence"/>
</dbReference>
<evidence type="ECO:0000313" key="5">
    <source>
        <dbReference type="Proteomes" id="UP000326268"/>
    </source>
</evidence>
<dbReference type="Gene3D" id="3.90.25.10">
    <property type="entry name" value="UDP-galactose 4-epimerase, domain 1"/>
    <property type="match status" value="1"/>
</dbReference>
<dbReference type="GeneID" id="43652226"/>
<dbReference type="OrthoDB" id="300709at2759"/>
<dbReference type="InterPro" id="IPR051164">
    <property type="entry name" value="NmrA-like_oxidored"/>
</dbReference>
<dbReference type="PANTHER" id="PTHR42748">
    <property type="entry name" value="NITROGEN METABOLITE REPRESSION PROTEIN NMRA FAMILY MEMBER"/>
    <property type="match status" value="1"/>
</dbReference>
<evidence type="ECO:0000259" key="3">
    <source>
        <dbReference type="Pfam" id="PF05368"/>
    </source>
</evidence>
<feature type="domain" description="NmrA-like" evidence="3">
    <location>
        <begin position="51"/>
        <end position="354"/>
    </location>
</feature>
<dbReference type="RefSeq" id="XP_031925199.1">
    <property type="nucleotide sequence ID" value="XM_032067780.1"/>
</dbReference>
<dbReference type="InterPro" id="IPR036291">
    <property type="entry name" value="NAD(P)-bd_dom_sf"/>
</dbReference>
<protein>
    <recommendedName>
        <fullName evidence="3">NmrA-like domain-containing protein</fullName>
    </recommendedName>
</protein>
<sequence length="364" mass="39951">MILSRRTIFGVFLKPRASSSFSIFSQPLPHFRAQQPHHSALCPRSFATMSKDTIVIFGATGKQGGSVVDSILSDPTAASRFHVKAVTRDVSTDKAKALAAKGAELVTGDLNDKESLRPVIKGAYGVFAVTNFWEIFSAEKEVQQGKNTAEVCKEEGVQHLVWSSLLNINKLTNGVLSKVYHFDGKAEVEEYIRSLDIPATFFLAGFFMSNVPGVSFRQIPTGSYALSMPVPDDTPVPLFAAEFDTGKFVKAIFLKRDATLGKRIYGATTYSTPAEMVATFQKVYPETGKHAKFNQLSHEAFKGIMAATGAPEIIQEEMLQNMRLMSEFGYYGGDALEPSLAIVDEPLTTWEEYIKQATAFASLK</sequence>
<dbReference type="Gene3D" id="3.40.50.720">
    <property type="entry name" value="NAD(P)-binding Rossmann-like Domain"/>
    <property type="match status" value="1"/>
</dbReference>